<feature type="compositionally biased region" description="Basic and acidic residues" evidence="1">
    <location>
        <begin position="192"/>
        <end position="214"/>
    </location>
</feature>
<feature type="region of interest" description="Disordered" evidence="1">
    <location>
        <begin position="170"/>
        <end position="261"/>
    </location>
</feature>
<evidence type="ECO:0000313" key="2">
    <source>
        <dbReference type="EMBL" id="CAK5269840.1"/>
    </source>
</evidence>
<comment type="caution">
    <text evidence="2">The sequence shown here is derived from an EMBL/GenBank/DDBJ whole genome shotgun (WGS) entry which is preliminary data.</text>
</comment>
<feature type="region of interest" description="Disordered" evidence="1">
    <location>
        <begin position="912"/>
        <end position="962"/>
    </location>
</feature>
<name>A0AAD2H805_9AGAR</name>
<organism evidence="2 3">
    <name type="scientific">Mycena citricolor</name>
    <dbReference type="NCBI Taxonomy" id="2018698"/>
    <lineage>
        <taxon>Eukaryota</taxon>
        <taxon>Fungi</taxon>
        <taxon>Dikarya</taxon>
        <taxon>Basidiomycota</taxon>
        <taxon>Agaricomycotina</taxon>
        <taxon>Agaricomycetes</taxon>
        <taxon>Agaricomycetidae</taxon>
        <taxon>Agaricales</taxon>
        <taxon>Marasmiineae</taxon>
        <taxon>Mycenaceae</taxon>
        <taxon>Mycena</taxon>
    </lineage>
</organism>
<proteinExistence type="predicted"/>
<dbReference type="EMBL" id="CAVNYO010000155">
    <property type="protein sequence ID" value="CAK5269840.1"/>
    <property type="molecule type" value="Genomic_DNA"/>
</dbReference>
<feature type="region of interest" description="Disordered" evidence="1">
    <location>
        <begin position="812"/>
        <end position="839"/>
    </location>
</feature>
<dbReference type="Proteomes" id="UP001295794">
    <property type="component" value="Unassembled WGS sequence"/>
</dbReference>
<reference evidence="2" key="1">
    <citation type="submission" date="2023-11" db="EMBL/GenBank/DDBJ databases">
        <authorList>
            <person name="De Vega J J."/>
            <person name="De Vega J J."/>
        </authorList>
    </citation>
    <scope>NUCLEOTIDE SEQUENCE</scope>
</reference>
<evidence type="ECO:0000313" key="3">
    <source>
        <dbReference type="Proteomes" id="UP001295794"/>
    </source>
</evidence>
<gene>
    <name evidence="2" type="ORF">MYCIT1_LOCUS13859</name>
</gene>
<feature type="compositionally biased region" description="Acidic residues" evidence="1">
    <location>
        <begin position="915"/>
        <end position="924"/>
    </location>
</feature>
<evidence type="ECO:0000256" key="1">
    <source>
        <dbReference type="SAM" id="MobiDB-lite"/>
    </source>
</evidence>
<feature type="compositionally biased region" description="Polar residues" evidence="1">
    <location>
        <begin position="939"/>
        <end position="951"/>
    </location>
</feature>
<keyword evidence="3" id="KW-1185">Reference proteome</keyword>
<protein>
    <submittedName>
        <fullName evidence="2">Uncharacterized protein</fullName>
    </submittedName>
</protein>
<dbReference type="AlphaFoldDB" id="A0AAD2H805"/>
<feature type="compositionally biased region" description="Basic and acidic residues" evidence="1">
    <location>
        <begin position="953"/>
        <end position="962"/>
    </location>
</feature>
<sequence>MAVISNKETDDSRLTLTKSVIARRSARDNVEPDLKVQCSGDLCCVHNHNPYYKRGDPYHLLLHKSAVRKNRIAPPEFEMQTVFLSASMGSECEFCQETMVISPFLPRVSVQEKSSAREAQGSPSFGSFNFGSVAGNVNVMTKKLSATEKLHRKQGQEAAAAAKRGLISSIDTRKSSSKGKTGTILDPASDDSTEKGDHGDNPPRPKPKLDKKGQEPVASGQQVVEASVGVSAQVPSKQGKRAAPEPAANASKKRKVESASSTGVKMQAGIVVAMYGAIGQLMYCCPHLMQDFEEEEGEVKTPPFVLELKARQVYPLWEQSAPADSPYTKEEHNELRDKLIGKGRNIIQWTHVTARGFDWGQAPAFAHFLKQVVDGKWDLTHVERFTKLVKRSYIGDPTECFMSDSFQMQDAVYARTPPGARYYEAVEQNILTQLYESSINPNWRSTNAQLVFSMLLEPQLGALKIRHSRTLKMARTLWSQLQEWFPEMPQGDVLVGASVPLESRGKAVKTASAFLWALELIPLELKDRKVLREVNVTSKLELGIHLSRLLREFVPEPNDNTVAQEGWGLKMEIAGRTLGYLSVVAEGKDKDLAESFDEMPRLAYLRGRAGAAAYGIGLKAIKRNPRIYVPVRSMETLHPINKGLEVELPTPKQLTITMPSHSVDIQTGDQILVPAGAAGAELGAVVEGQQSYFNSRKAASVAEATVTGDIETRGLKAFWNRCDVEFSKVKSIAQIVMRILESGAESMVGDRTFAHKVVRMSQLGFALADHQQAVEHRGIPADCSSIAQISEPDSTTSQGADTRVPEHGAGLQAIPGHLPGGSQAQRDNAGSYPHEWPPHKALREIDPPQLVHPRINVNSGHVSERQGEYEDGSDSDAICTTRTSERMDLTDIEGNKNLEDIEMLEVTDALSVDESGSDPEDTMLVDDVGTDLQPKPFQNGASSTQPMQLKSSWFKEHARTTE</sequence>
<accession>A0AAD2H805</accession>